<dbReference type="Proteomes" id="UP000058114">
    <property type="component" value="Chromosome"/>
</dbReference>
<reference evidence="2 4" key="3">
    <citation type="submission" date="2021-09" db="EMBL/GenBank/DDBJ databases">
        <title>Aeromonas schubertii isolated from Asian sea bass.</title>
        <authorList>
            <person name="Pinpimai K."/>
        </authorList>
    </citation>
    <scope>NUCLEOTIDE SEQUENCE [LARGE SCALE GENOMIC DNA]</scope>
    <source>
        <strain evidence="2 4">CHULA2021a</strain>
    </source>
</reference>
<protein>
    <submittedName>
        <fullName evidence="1">Uncharacterized protein</fullName>
    </submittedName>
</protein>
<gene>
    <name evidence="2" type="ORF">LA374_00870</name>
    <name evidence="1" type="ORF">WL1483_3575</name>
</gene>
<accession>A0A0S2SMV5</accession>
<keyword evidence="4" id="KW-1185">Reference proteome</keyword>
<dbReference type="AlphaFoldDB" id="A0A0S2SMV5"/>
<evidence type="ECO:0000313" key="3">
    <source>
        <dbReference type="Proteomes" id="UP000058114"/>
    </source>
</evidence>
<reference evidence="3" key="1">
    <citation type="submission" date="2015-10" db="EMBL/GenBank/DDBJ databases">
        <title>Complete Genome Sequence of Aeromonas schubertii strain WL1483.</title>
        <authorList>
            <person name="Liu L."/>
        </authorList>
    </citation>
    <scope>NUCLEOTIDE SEQUENCE [LARGE SCALE GENOMIC DNA]</scope>
    <source>
        <strain evidence="3">WL1483</strain>
    </source>
</reference>
<sequence>MNINKIAVFSCTTLALVTLWWWHTRPAPVTPPQEEDELPIVLPAPLVSEESLSLPEPKAIPASSLAPSPVATTLTPGGGHYIDTPWEEAEPGSDLPLTRPARSDIEFIRAIALTDDALGQAQPGDVVSLSLPDGRTLQARVTGTALQAGGRRNWQGEVEVEGEPYPVNFTFGKETAFGFIGTPQGSFTLETLRGQGWIYMTPPLDDSHTDALPPRS</sequence>
<proteinExistence type="predicted"/>
<dbReference type="PATRIC" id="fig|652.5.peg.333"/>
<dbReference type="KEGG" id="asr:WL1483_3575"/>
<dbReference type="RefSeq" id="WP_060583650.1">
    <property type="nucleotide sequence ID" value="NZ_CP013067.1"/>
</dbReference>
<evidence type="ECO:0000313" key="2">
    <source>
        <dbReference type="EMBL" id="MBZ6064772.1"/>
    </source>
</evidence>
<dbReference type="EMBL" id="CP013067">
    <property type="protein sequence ID" value="ALP42994.1"/>
    <property type="molecule type" value="Genomic_DNA"/>
</dbReference>
<organism evidence="1 3">
    <name type="scientific">Aeromonas schubertii</name>
    <dbReference type="NCBI Taxonomy" id="652"/>
    <lineage>
        <taxon>Bacteria</taxon>
        <taxon>Pseudomonadati</taxon>
        <taxon>Pseudomonadota</taxon>
        <taxon>Gammaproteobacteria</taxon>
        <taxon>Aeromonadales</taxon>
        <taxon>Aeromonadaceae</taxon>
        <taxon>Aeromonas</taxon>
    </lineage>
</organism>
<evidence type="ECO:0000313" key="1">
    <source>
        <dbReference type="EMBL" id="ALP42994.1"/>
    </source>
</evidence>
<evidence type="ECO:0000313" key="4">
    <source>
        <dbReference type="Proteomes" id="UP000774958"/>
    </source>
</evidence>
<dbReference type="EMBL" id="JAIRBT010000001">
    <property type="protein sequence ID" value="MBZ6064772.1"/>
    <property type="molecule type" value="Genomic_DNA"/>
</dbReference>
<name>A0A0S2SMV5_9GAMM</name>
<dbReference type="Proteomes" id="UP000774958">
    <property type="component" value="Unassembled WGS sequence"/>
</dbReference>
<reference evidence="1 3" key="2">
    <citation type="journal article" date="2016" name="Genome Announc.">
        <title>Complete Genome Sequence of the Highly Virulent Aeromonas schubertii Strain WL1483, Isolated from Diseased Snakehead Fish (Channa argus) in China.</title>
        <authorList>
            <person name="Liu L."/>
            <person name="Li N."/>
            <person name="Zhang D."/>
            <person name="Fu X."/>
            <person name="Shi C."/>
            <person name="Lin Q."/>
            <person name="Hao G."/>
        </authorList>
    </citation>
    <scope>NUCLEOTIDE SEQUENCE [LARGE SCALE GENOMIC DNA]</scope>
    <source>
        <strain evidence="1 3">WL1483</strain>
    </source>
</reference>